<keyword evidence="3" id="KW-1185">Reference proteome</keyword>
<dbReference type="RefSeq" id="WP_179701004.1">
    <property type="nucleotide sequence ID" value="NZ_BAAAHA010000006.1"/>
</dbReference>
<dbReference type="PROSITE" id="PS51186">
    <property type="entry name" value="GNAT"/>
    <property type="match status" value="1"/>
</dbReference>
<name>A0A853DP23_9MICO</name>
<dbReference type="SUPFAM" id="SSF55729">
    <property type="entry name" value="Acyl-CoA N-acyltransferases (Nat)"/>
    <property type="match status" value="1"/>
</dbReference>
<sequence length="208" mass="22808">MALAIHRPRVLRGPALDEPLVAPVLGTDRLLLRPYRARDTADWLAIEADDGVRSGLGWPERTERQALDHFRARMRHTALSQAGDFLALAVELDDHVIGDVSLHLRTLAVETRSVEIGWLQRSDRCGQGYATEAAEAALDLAFGRLGAVIVTAVVDRTNVRSARLAGRLGFRLAGGTASHTTWLLARAEHPEPIAGFSGRIGDRRRFPQ</sequence>
<evidence type="ECO:0000313" key="3">
    <source>
        <dbReference type="Proteomes" id="UP000521075"/>
    </source>
</evidence>
<dbReference type="GO" id="GO:0016747">
    <property type="term" value="F:acyltransferase activity, transferring groups other than amino-acyl groups"/>
    <property type="evidence" value="ECO:0007669"/>
    <property type="project" value="InterPro"/>
</dbReference>
<dbReference type="Gene3D" id="3.40.630.30">
    <property type="match status" value="1"/>
</dbReference>
<dbReference type="Proteomes" id="UP000521075">
    <property type="component" value="Unassembled WGS sequence"/>
</dbReference>
<gene>
    <name evidence="2" type="ORF">HNR14_002109</name>
</gene>
<evidence type="ECO:0000259" key="1">
    <source>
        <dbReference type="PROSITE" id="PS51186"/>
    </source>
</evidence>
<dbReference type="InterPro" id="IPR000182">
    <property type="entry name" value="GNAT_dom"/>
</dbReference>
<comment type="caution">
    <text evidence="2">The sequence shown here is derived from an EMBL/GenBank/DDBJ whole genome shotgun (WGS) entry which is preliminary data.</text>
</comment>
<reference evidence="2 3" key="1">
    <citation type="submission" date="2020-07" db="EMBL/GenBank/DDBJ databases">
        <title>Sequencing the genomes of 1000 actinobacteria strains.</title>
        <authorList>
            <person name="Klenk H.-P."/>
        </authorList>
    </citation>
    <scope>NUCLEOTIDE SEQUENCE [LARGE SCALE GENOMIC DNA]</scope>
    <source>
        <strain evidence="2 3">DSM 15166</strain>
    </source>
</reference>
<protein>
    <submittedName>
        <fullName evidence="2">RimJ/RimL family protein N-acetyltransferase</fullName>
    </submittedName>
</protein>
<feature type="domain" description="N-acetyltransferase" evidence="1">
    <location>
        <begin position="30"/>
        <end position="188"/>
    </location>
</feature>
<dbReference type="EMBL" id="JACCHJ010000001">
    <property type="protein sequence ID" value="NYK10228.1"/>
    <property type="molecule type" value="Genomic_DNA"/>
</dbReference>
<dbReference type="Pfam" id="PF13302">
    <property type="entry name" value="Acetyltransf_3"/>
    <property type="match status" value="1"/>
</dbReference>
<dbReference type="AlphaFoldDB" id="A0A853DP23"/>
<proteinExistence type="predicted"/>
<dbReference type="PANTHER" id="PTHR43792:SF1">
    <property type="entry name" value="N-ACETYLTRANSFERASE DOMAIN-CONTAINING PROTEIN"/>
    <property type="match status" value="1"/>
</dbReference>
<accession>A0A853DP23</accession>
<dbReference type="InterPro" id="IPR051531">
    <property type="entry name" value="N-acetyltransferase"/>
</dbReference>
<organism evidence="2 3">
    <name type="scientific">Leifsonia naganoensis</name>
    <dbReference type="NCBI Taxonomy" id="150025"/>
    <lineage>
        <taxon>Bacteria</taxon>
        <taxon>Bacillati</taxon>
        <taxon>Actinomycetota</taxon>
        <taxon>Actinomycetes</taxon>
        <taxon>Micrococcales</taxon>
        <taxon>Microbacteriaceae</taxon>
        <taxon>Leifsonia</taxon>
    </lineage>
</organism>
<dbReference type="InterPro" id="IPR016181">
    <property type="entry name" value="Acyl_CoA_acyltransferase"/>
</dbReference>
<keyword evidence="2" id="KW-0808">Transferase</keyword>
<evidence type="ECO:0000313" key="2">
    <source>
        <dbReference type="EMBL" id="NYK10228.1"/>
    </source>
</evidence>
<dbReference type="PANTHER" id="PTHR43792">
    <property type="entry name" value="GNAT FAMILY, PUTATIVE (AFU_ORTHOLOGUE AFUA_3G00765)-RELATED-RELATED"/>
    <property type="match status" value="1"/>
</dbReference>